<evidence type="ECO:0000256" key="1">
    <source>
        <dbReference type="ARBA" id="ARBA00004123"/>
    </source>
</evidence>
<keyword evidence="2" id="KW-0479">Metal-binding</keyword>
<evidence type="ECO:0000256" key="3">
    <source>
        <dbReference type="ARBA" id="ARBA00022771"/>
    </source>
</evidence>
<proteinExistence type="predicted"/>
<dbReference type="GO" id="GO:0008270">
    <property type="term" value="F:zinc ion binding"/>
    <property type="evidence" value="ECO:0007669"/>
    <property type="project" value="UniProtKB-KW"/>
</dbReference>
<evidence type="ECO:0000256" key="2">
    <source>
        <dbReference type="ARBA" id="ARBA00022723"/>
    </source>
</evidence>
<keyword evidence="4" id="KW-0862">Zinc</keyword>
<comment type="caution">
    <text evidence="7">The sequence shown here is derived from an EMBL/GenBank/DDBJ whole genome shotgun (WGS) entry which is preliminary data.</text>
</comment>
<dbReference type="EMBL" id="LODT01000046">
    <property type="protein sequence ID" value="KYQ88899.1"/>
    <property type="molecule type" value="Genomic_DNA"/>
</dbReference>
<feature type="domain" description="HAT C-terminal dimerisation" evidence="6">
    <location>
        <begin position="583"/>
        <end position="652"/>
    </location>
</feature>
<dbReference type="Proteomes" id="UP000076078">
    <property type="component" value="Unassembled WGS sequence"/>
</dbReference>
<name>A0A151Z4K6_TIELA</name>
<organism evidence="7 8">
    <name type="scientific">Tieghemostelium lacteum</name>
    <name type="common">Slime mold</name>
    <name type="synonym">Dictyostelium lacteum</name>
    <dbReference type="NCBI Taxonomy" id="361077"/>
    <lineage>
        <taxon>Eukaryota</taxon>
        <taxon>Amoebozoa</taxon>
        <taxon>Evosea</taxon>
        <taxon>Eumycetozoa</taxon>
        <taxon>Dictyostelia</taxon>
        <taxon>Dictyosteliales</taxon>
        <taxon>Raperosteliaceae</taxon>
        <taxon>Tieghemostelium</taxon>
    </lineage>
</organism>
<dbReference type="OMA" id="DEYWQLM"/>
<reference evidence="7 8" key="1">
    <citation type="submission" date="2015-12" db="EMBL/GenBank/DDBJ databases">
        <title>Dictyostelia acquired genes for synthesis and detection of signals that induce cell-type specialization by lateral gene transfer from prokaryotes.</title>
        <authorList>
            <person name="Gloeckner G."/>
            <person name="Schaap P."/>
        </authorList>
    </citation>
    <scope>NUCLEOTIDE SEQUENCE [LARGE SCALE GENOMIC DNA]</scope>
    <source>
        <strain evidence="7 8">TK</strain>
    </source>
</reference>
<gene>
    <name evidence="7" type="ORF">DLAC_10483</name>
</gene>
<dbReference type="AlphaFoldDB" id="A0A151Z4K6"/>
<evidence type="ECO:0000256" key="5">
    <source>
        <dbReference type="ARBA" id="ARBA00023242"/>
    </source>
</evidence>
<keyword evidence="5" id="KW-0539">Nucleus</keyword>
<dbReference type="PANTHER" id="PTHR46481:SF10">
    <property type="entry name" value="ZINC FINGER BED DOMAIN-CONTAINING PROTEIN 39"/>
    <property type="match status" value="1"/>
</dbReference>
<sequence>MNKINNNKDKNNFVGDKDTPEFNQVLASAIIEKNNECKKRKRVSKYERLNYFKRISMDEESCSMLQCQNCNVQVPFKNSDWKSSTTSYAVTHLESTICGKKLGFNNSNQNLIKTHNDPIICDAINEFITSTFQPMSLFQSEAFEQLVMVLNPKVELSSGSSHYMVLKSQNSKMVEKFREYFSNNSSKVSIAIDCVSPKSTHKFLGISGHFWDSNFKSHSMMLALEPLHSNSTGFNLANLIKDILIKYGLENDQIQSVTSDDCSNNHTTMECLSKLDLVNSSTHINCNVHIFNLAVQKIIEYLPLEDSDIYIKLPSNDSIKTINGKDADWKQKYFQKYEQVFKLRYSGDNNLISKMNQFVNMVNGSKVSLEAFQDIQKKHTKQEFWSSKLKPHNSIKWRSLPKLISSFMNNKTAIVQFIVLKTKESSIKKYLRFSEFDWTLLENLSKILLPFSELVNEESVELNNQCSISKTFANFNYLFSHLEEMAIKLPIMFYSLFMANMKLIKYYDRTESDIYYISTLLDPMTKKLFQNDYFSKEYEKKAVGLLEKALAAICPSNTLPSASPSKAFQRINHHNPHSTSEISKYLAEPASDVNANQYWKSKSGDYPSLALLARSYLSSPSSQVFLERKFKSLYDIFTSSRGSLLMETISTLYLHKEFKEASTKLNL</sequence>
<dbReference type="InterPro" id="IPR008906">
    <property type="entry name" value="HATC_C_dom"/>
</dbReference>
<evidence type="ECO:0000259" key="6">
    <source>
        <dbReference type="Pfam" id="PF05699"/>
    </source>
</evidence>
<dbReference type="InterPro" id="IPR052035">
    <property type="entry name" value="ZnF_BED_domain_contain"/>
</dbReference>
<dbReference type="OrthoDB" id="2284502at2759"/>
<dbReference type="InterPro" id="IPR012337">
    <property type="entry name" value="RNaseH-like_sf"/>
</dbReference>
<comment type="subcellular location">
    <subcellularLocation>
        <location evidence="1">Nucleus</location>
    </subcellularLocation>
</comment>
<dbReference type="GO" id="GO:0046983">
    <property type="term" value="F:protein dimerization activity"/>
    <property type="evidence" value="ECO:0007669"/>
    <property type="project" value="InterPro"/>
</dbReference>
<dbReference type="SUPFAM" id="SSF53098">
    <property type="entry name" value="Ribonuclease H-like"/>
    <property type="match status" value="1"/>
</dbReference>
<evidence type="ECO:0000313" key="7">
    <source>
        <dbReference type="EMBL" id="KYQ88899.1"/>
    </source>
</evidence>
<evidence type="ECO:0000256" key="4">
    <source>
        <dbReference type="ARBA" id="ARBA00022833"/>
    </source>
</evidence>
<keyword evidence="3" id="KW-0863">Zinc-finger</keyword>
<dbReference type="Pfam" id="PF05699">
    <property type="entry name" value="Dimer_Tnp_hAT"/>
    <property type="match status" value="1"/>
</dbReference>
<evidence type="ECO:0000313" key="8">
    <source>
        <dbReference type="Proteomes" id="UP000076078"/>
    </source>
</evidence>
<protein>
    <recommendedName>
        <fullName evidence="6">HAT C-terminal dimerisation domain-containing protein</fullName>
    </recommendedName>
</protein>
<accession>A0A151Z4K6</accession>
<dbReference type="PANTHER" id="PTHR46481">
    <property type="entry name" value="ZINC FINGER BED DOMAIN-CONTAINING PROTEIN 4"/>
    <property type="match status" value="1"/>
</dbReference>
<keyword evidence="8" id="KW-1185">Reference proteome</keyword>
<dbReference type="InParanoid" id="A0A151Z4K6"/>
<dbReference type="GO" id="GO:0005634">
    <property type="term" value="C:nucleus"/>
    <property type="evidence" value="ECO:0007669"/>
    <property type="project" value="UniProtKB-SubCell"/>
</dbReference>